<keyword evidence="1" id="KW-0472">Membrane</keyword>
<dbReference type="Proteomes" id="UP001250181">
    <property type="component" value="Unassembled WGS sequence"/>
</dbReference>
<dbReference type="RefSeq" id="WP_315877569.1">
    <property type="nucleotide sequence ID" value="NZ_JAWCTQ010000009.1"/>
</dbReference>
<evidence type="ECO:0000256" key="1">
    <source>
        <dbReference type="SAM" id="Phobius"/>
    </source>
</evidence>
<evidence type="ECO:0000313" key="2">
    <source>
        <dbReference type="EMBL" id="MDT9682345.1"/>
    </source>
</evidence>
<feature type="transmembrane region" description="Helical" evidence="1">
    <location>
        <begin position="42"/>
        <end position="61"/>
    </location>
</feature>
<gene>
    <name evidence="2" type="ORF">RND61_09700</name>
</gene>
<evidence type="ECO:0000313" key="3">
    <source>
        <dbReference type="Proteomes" id="UP001250181"/>
    </source>
</evidence>
<feature type="transmembrane region" description="Helical" evidence="1">
    <location>
        <begin position="82"/>
        <end position="105"/>
    </location>
</feature>
<proteinExistence type="predicted"/>
<reference evidence="2 3" key="1">
    <citation type="submission" date="2023-09" db="EMBL/GenBank/DDBJ databases">
        <title>Streptomyces sp. nov.: A antagonism against Alternaria gaisen Producing Streptochlin, Isolated from Tamarix root soil.</title>
        <authorList>
            <person name="Chen Y."/>
        </authorList>
    </citation>
    <scope>NUCLEOTIDE SEQUENCE [LARGE SCALE GENOMIC DNA]</scope>
    <source>
        <strain evidence="2 3">TRM76323</strain>
    </source>
</reference>
<organism evidence="2 3">
    <name type="scientific">Streptomyces tamarix</name>
    <dbReference type="NCBI Taxonomy" id="3078565"/>
    <lineage>
        <taxon>Bacteria</taxon>
        <taxon>Bacillati</taxon>
        <taxon>Actinomycetota</taxon>
        <taxon>Actinomycetes</taxon>
        <taxon>Kitasatosporales</taxon>
        <taxon>Streptomycetaceae</taxon>
        <taxon>Streptomyces</taxon>
    </lineage>
</organism>
<comment type="caution">
    <text evidence="2">The sequence shown here is derived from an EMBL/GenBank/DDBJ whole genome shotgun (WGS) entry which is preliminary data.</text>
</comment>
<accession>A0ABU3QHV7</accession>
<keyword evidence="1" id="KW-1133">Transmembrane helix</keyword>
<protein>
    <submittedName>
        <fullName evidence="2">Uncharacterized protein</fullName>
    </submittedName>
</protein>
<keyword evidence="1" id="KW-0812">Transmembrane</keyword>
<sequence length="156" mass="16693">MIVTIVVAVGAVLSGVFGRRLLRRQLESLKTPTLTVRDFVLPLQALTVFVLAFVLVAASNSNGRAEEAVRKEAKALGHMYDVAGGTVTATLIVTTALLTSVLLVIRDVERPFSGVIRISSGVMTAVEDDLTENFTAAYGENRLPCDSQGNPHRAAR</sequence>
<keyword evidence="3" id="KW-1185">Reference proteome</keyword>
<name>A0ABU3QHV7_9ACTN</name>
<dbReference type="EMBL" id="JAWCTQ010000009">
    <property type="protein sequence ID" value="MDT9682345.1"/>
    <property type="molecule type" value="Genomic_DNA"/>
</dbReference>